<feature type="region of interest" description="Disordered" evidence="1">
    <location>
        <begin position="453"/>
        <end position="472"/>
    </location>
</feature>
<dbReference type="Proteomes" id="UP001530293">
    <property type="component" value="Unassembled WGS sequence"/>
</dbReference>
<evidence type="ECO:0000256" key="1">
    <source>
        <dbReference type="SAM" id="MobiDB-lite"/>
    </source>
</evidence>
<feature type="compositionally biased region" description="Acidic residues" evidence="1">
    <location>
        <begin position="310"/>
        <end position="322"/>
    </location>
</feature>
<accession>A0ABD3M6G3</accession>
<evidence type="ECO:0000313" key="3">
    <source>
        <dbReference type="Proteomes" id="UP001530293"/>
    </source>
</evidence>
<feature type="region of interest" description="Disordered" evidence="1">
    <location>
        <begin position="270"/>
        <end position="347"/>
    </location>
</feature>
<gene>
    <name evidence="2" type="ORF">ACHAWU_009763</name>
</gene>
<protein>
    <submittedName>
        <fullName evidence="2">Uncharacterized protein</fullName>
    </submittedName>
</protein>
<comment type="caution">
    <text evidence="2">The sequence shown here is derived from an EMBL/GenBank/DDBJ whole genome shotgun (WGS) entry which is preliminary data.</text>
</comment>
<feature type="region of interest" description="Disordered" evidence="1">
    <location>
        <begin position="104"/>
        <end position="133"/>
    </location>
</feature>
<organism evidence="2 3">
    <name type="scientific">Discostella pseudostelligera</name>
    <dbReference type="NCBI Taxonomy" id="259834"/>
    <lineage>
        <taxon>Eukaryota</taxon>
        <taxon>Sar</taxon>
        <taxon>Stramenopiles</taxon>
        <taxon>Ochrophyta</taxon>
        <taxon>Bacillariophyta</taxon>
        <taxon>Coscinodiscophyceae</taxon>
        <taxon>Thalassiosirophycidae</taxon>
        <taxon>Stephanodiscales</taxon>
        <taxon>Stephanodiscaceae</taxon>
        <taxon>Discostella</taxon>
    </lineage>
</organism>
<dbReference type="EMBL" id="JALLBG020000199">
    <property type="protein sequence ID" value="KAL3759616.1"/>
    <property type="molecule type" value="Genomic_DNA"/>
</dbReference>
<proteinExistence type="predicted"/>
<feature type="compositionally biased region" description="Polar residues" evidence="1">
    <location>
        <begin position="270"/>
        <end position="280"/>
    </location>
</feature>
<sequence length="472" mass="52586">MDKWSKKKASETCGGIGMSKYIDSNETRRLSRLKNVKSSIGSKMSHSGWLKRQIEKRRLEKLRQQKEEAKRKPLGNGIHVDTKVSKSDAVSKCGLKLKVTKEQGEMSSTALRRRTTQEKPAMEAPRWEVRDKSSDICRSNSRISVDLKTNSSGVSSTSAPVHDSTFSMRKQPPTKPTNRTSFTRLGDHDSLGCGSNQQSSQKENKRHHCNSTNVESIHKDVVEHAGSTKKSSTTSKKFFMDIDSLRREHASAIKMLKELDIKEGYKRRSIVSSNDHSTGSIPGEEDGIDNSNVEMHTGSMYGQRARSDDDFAVDDESTDDEYSNSRIRRKSNSSSVPGSEENSFAGVDDISTGRAGIQRDHKHCMVYDEFVKDHSTGICSSRGYSARSNGTPNIIPSELILSADVDEANCTVVMPREDEPENALADDSFLNNMTHLSISLRDEFDNEGAEVEEYTGEDDEEVELEECVPSPI</sequence>
<feature type="compositionally biased region" description="Polar residues" evidence="1">
    <location>
        <begin position="148"/>
        <end position="168"/>
    </location>
</feature>
<name>A0ABD3M6G3_9STRA</name>
<dbReference type="AlphaFoldDB" id="A0ABD3M6G3"/>
<reference evidence="2 3" key="1">
    <citation type="submission" date="2024-10" db="EMBL/GenBank/DDBJ databases">
        <title>Updated reference genomes for cyclostephanoid diatoms.</title>
        <authorList>
            <person name="Roberts W.R."/>
            <person name="Alverson A.J."/>
        </authorList>
    </citation>
    <scope>NUCLEOTIDE SEQUENCE [LARGE SCALE GENOMIC DNA]</scope>
    <source>
        <strain evidence="2 3">AJA232-27</strain>
    </source>
</reference>
<feature type="compositionally biased region" description="Acidic residues" evidence="1">
    <location>
        <begin position="453"/>
        <end position="466"/>
    </location>
</feature>
<keyword evidence="3" id="KW-1185">Reference proteome</keyword>
<feature type="region of interest" description="Disordered" evidence="1">
    <location>
        <begin position="148"/>
        <end position="208"/>
    </location>
</feature>
<evidence type="ECO:0000313" key="2">
    <source>
        <dbReference type="EMBL" id="KAL3759616.1"/>
    </source>
</evidence>
<feature type="compositionally biased region" description="Basic and acidic residues" evidence="1">
    <location>
        <begin position="115"/>
        <end position="133"/>
    </location>
</feature>